<dbReference type="InterPro" id="IPR003594">
    <property type="entry name" value="HATPase_dom"/>
</dbReference>
<feature type="coiled-coil region" evidence="14">
    <location>
        <begin position="59"/>
        <end position="110"/>
    </location>
</feature>
<feature type="modified residue" description="4-aspartylphosphate" evidence="13">
    <location>
        <position position="558"/>
    </location>
</feature>
<dbReference type="Gene3D" id="3.30.565.10">
    <property type="entry name" value="Histidine kinase-like ATPase, C-terminal domain"/>
    <property type="match status" value="1"/>
</dbReference>
<evidence type="ECO:0000256" key="12">
    <source>
        <dbReference type="PROSITE-ProRule" id="PRU00110"/>
    </source>
</evidence>
<dbReference type="SMART" id="SM00448">
    <property type="entry name" value="REC"/>
    <property type="match status" value="1"/>
</dbReference>
<dbReference type="InterPro" id="IPR036097">
    <property type="entry name" value="HisK_dim/P_sf"/>
</dbReference>
<dbReference type="GO" id="GO:0005524">
    <property type="term" value="F:ATP binding"/>
    <property type="evidence" value="ECO:0007669"/>
    <property type="project" value="UniProtKB-KW"/>
</dbReference>
<dbReference type="Pfam" id="PF01627">
    <property type="entry name" value="Hpt"/>
    <property type="match status" value="1"/>
</dbReference>
<protein>
    <recommendedName>
        <fullName evidence="3">histidine kinase</fullName>
        <ecNumber evidence="3">2.7.13.3</ecNumber>
    </recommendedName>
</protein>
<dbReference type="SUPFAM" id="SSF47226">
    <property type="entry name" value="Histidine-containing phosphotransfer domain, HPT domain"/>
    <property type="match status" value="1"/>
</dbReference>
<keyword evidence="9 15" id="KW-1133">Transmembrane helix</keyword>
<evidence type="ECO:0000313" key="20">
    <source>
        <dbReference type="Proteomes" id="UP001595705"/>
    </source>
</evidence>
<keyword evidence="4" id="KW-1003">Cell membrane</keyword>
<evidence type="ECO:0000313" key="19">
    <source>
        <dbReference type="EMBL" id="MFC3714694.1"/>
    </source>
</evidence>
<dbReference type="EC" id="2.7.13.3" evidence="3"/>
<dbReference type="InterPro" id="IPR011006">
    <property type="entry name" value="CheY-like_superfamily"/>
</dbReference>
<evidence type="ECO:0000259" key="18">
    <source>
        <dbReference type="PROSITE" id="PS50894"/>
    </source>
</evidence>
<dbReference type="InterPro" id="IPR036890">
    <property type="entry name" value="HATPase_C_sf"/>
</dbReference>
<keyword evidence="14" id="KW-0175">Coiled coil</keyword>
<keyword evidence="11 15" id="KW-0472">Membrane</keyword>
<organism evidence="19 20">
    <name type="scientific">Luteimonas soli</name>
    <dbReference type="NCBI Taxonomy" id="1648966"/>
    <lineage>
        <taxon>Bacteria</taxon>
        <taxon>Pseudomonadati</taxon>
        <taxon>Pseudomonadota</taxon>
        <taxon>Gammaproteobacteria</taxon>
        <taxon>Lysobacterales</taxon>
        <taxon>Lysobacteraceae</taxon>
        <taxon>Luteimonas</taxon>
    </lineage>
</organism>
<dbReference type="Pfam" id="PF00512">
    <property type="entry name" value="HisKA"/>
    <property type="match status" value="1"/>
</dbReference>
<evidence type="ECO:0000259" key="17">
    <source>
        <dbReference type="PROSITE" id="PS50110"/>
    </source>
</evidence>
<comment type="caution">
    <text evidence="19">The sequence shown here is derived from an EMBL/GenBank/DDBJ whole genome shotgun (WGS) entry which is preliminary data.</text>
</comment>
<accession>A0ABV7XEZ3</accession>
<gene>
    <name evidence="19" type="ORF">ACFONC_00795</name>
</gene>
<evidence type="ECO:0000256" key="3">
    <source>
        <dbReference type="ARBA" id="ARBA00012438"/>
    </source>
</evidence>
<dbReference type="InterPro" id="IPR005467">
    <property type="entry name" value="His_kinase_dom"/>
</dbReference>
<evidence type="ECO:0000256" key="1">
    <source>
        <dbReference type="ARBA" id="ARBA00000085"/>
    </source>
</evidence>
<feature type="domain" description="HPt" evidence="18">
    <location>
        <begin position="756"/>
        <end position="850"/>
    </location>
</feature>
<dbReference type="Gene3D" id="1.20.120.160">
    <property type="entry name" value="HPT domain"/>
    <property type="match status" value="1"/>
</dbReference>
<evidence type="ECO:0000256" key="5">
    <source>
        <dbReference type="ARBA" id="ARBA00022553"/>
    </source>
</evidence>
<dbReference type="Gene3D" id="3.40.50.2300">
    <property type="match status" value="1"/>
</dbReference>
<evidence type="ECO:0000256" key="2">
    <source>
        <dbReference type="ARBA" id="ARBA00004651"/>
    </source>
</evidence>
<dbReference type="CDD" id="cd17546">
    <property type="entry name" value="REC_hyHK_CKI1_RcsC-like"/>
    <property type="match status" value="1"/>
</dbReference>
<dbReference type="SUPFAM" id="SSF52172">
    <property type="entry name" value="CheY-like"/>
    <property type="match status" value="1"/>
</dbReference>
<evidence type="ECO:0000256" key="15">
    <source>
        <dbReference type="SAM" id="Phobius"/>
    </source>
</evidence>
<dbReference type="Pfam" id="PF00072">
    <property type="entry name" value="Response_reg"/>
    <property type="match status" value="1"/>
</dbReference>
<dbReference type="CDD" id="cd16922">
    <property type="entry name" value="HATPase_EvgS-ArcB-TorS-like"/>
    <property type="match status" value="1"/>
</dbReference>
<keyword evidence="6 15" id="KW-0812">Transmembrane</keyword>
<dbReference type="InterPro" id="IPR003661">
    <property type="entry name" value="HisK_dim/P_dom"/>
</dbReference>
<dbReference type="InterPro" id="IPR036641">
    <property type="entry name" value="HPT_dom_sf"/>
</dbReference>
<feature type="domain" description="Histidine kinase" evidence="16">
    <location>
        <begin position="117"/>
        <end position="338"/>
    </location>
</feature>
<feature type="transmembrane region" description="Helical" evidence="15">
    <location>
        <begin position="40"/>
        <end position="59"/>
    </location>
</feature>
<evidence type="ECO:0000259" key="16">
    <source>
        <dbReference type="PROSITE" id="PS50109"/>
    </source>
</evidence>
<dbReference type="SMART" id="SM00388">
    <property type="entry name" value="HisKA"/>
    <property type="match status" value="1"/>
</dbReference>
<evidence type="ECO:0000256" key="8">
    <source>
        <dbReference type="ARBA" id="ARBA00022840"/>
    </source>
</evidence>
<dbReference type="EMBL" id="JBHRYA010000001">
    <property type="protein sequence ID" value="MFC3714694.1"/>
    <property type="molecule type" value="Genomic_DNA"/>
</dbReference>
<keyword evidence="5 13" id="KW-0597">Phosphoprotein</keyword>
<dbReference type="Gene3D" id="1.10.287.130">
    <property type="match status" value="1"/>
</dbReference>
<keyword evidence="7" id="KW-0547">Nucleotide-binding</keyword>
<dbReference type="Proteomes" id="UP001595705">
    <property type="component" value="Unassembled WGS sequence"/>
</dbReference>
<dbReference type="SUPFAM" id="SSF55874">
    <property type="entry name" value="ATPase domain of HSP90 chaperone/DNA topoisomerase II/histidine kinase"/>
    <property type="match status" value="1"/>
</dbReference>
<keyword evidence="20" id="KW-1185">Reference proteome</keyword>
<evidence type="ECO:0000256" key="4">
    <source>
        <dbReference type="ARBA" id="ARBA00022475"/>
    </source>
</evidence>
<evidence type="ECO:0000256" key="10">
    <source>
        <dbReference type="ARBA" id="ARBA00023012"/>
    </source>
</evidence>
<dbReference type="PROSITE" id="PS50894">
    <property type="entry name" value="HPT"/>
    <property type="match status" value="1"/>
</dbReference>
<comment type="subcellular location">
    <subcellularLocation>
        <location evidence="2">Cell membrane</location>
        <topology evidence="2">Multi-pass membrane protein</topology>
    </subcellularLocation>
</comment>
<keyword evidence="10" id="KW-0902">Two-component regulatory system</keyword>
<dbReference type="PANTHER" id="PTHR45339:SF1">
    <property type="entry name" value="HYBRID SIGNAL TRANSDUCTION HISTIDINE KINASE J"/>
    <property type="match status" value="1"/>
</dbReference>
<name>A0ABV7XEZ3_9GAMM</name>
<proteinExistence type="predicted"/>
<evidence type="ECO:0000256" key="13">
    <source>
        <dbReference type="PROSITE-ProRule" id="PRU00169"/>
    </source>
</evidence>
<dbReference type="InterPro" id="IPR001789">
    <property type="entry name" value="Sig_transdc_resp-reg_receiver"/>
</dbReference>
<dbReference type="SUPFAM" id="SSF47384">
    <property type="entry name" value="Homodimeric domain of signal transducing histidine kinase"/>
    <property type="match status" value="1"/>
</dbReference>
<evidence type="ECO:0000256" key="14">
    <source>
        <dbReference type="SAM" id="Coils"/>
    </source>
</evidence>
<reference evidence="20" key="1">
    <citation type="journal article" date="2019" name="Int. J. Syst. Evol. Microbiol.">
        <title>The Global Catalogue of Microorganisms (GCM) 10K type strain sequencing project: providing services to taxonomists for standard genome sequencing and annotation.</title>
        <authorList>
            <consortium name="The Broad Institute Genomics Platform"/>
            <consortium name="The Broad Institute Genome Sequencing Center for Infectious Disease"/>
            <person name="Wu L."/>
            <person name="Ma J."/>
        </authorList>
    </citation>
    <scope>NUCLEOTIDE SEQUENCE [LARGE SCALE GENOMIC DNA]</scope>
    <source>
        <strain evidence="20">KCTC 42441</strain>
    </source>
</reference>
<evidence type="ECO:0000256" key="7">
    <source>
        <dbReference type="ARBA" id="ARBA00022741"/>
    </source>
</evidence>
<comment type="catalytic activity">
    <reaction evidence="1">
        <text>ATP + protein L-histidine = ADP + protein N-phospho-L-histidine.</text>
        <dbReference type="EC" id="2.7.13.3"/>
    </reaction>
</comment>
<dbReference type="Pfam" id="PF02518">
    <property type="entry name" value="HATPase_c"/>
    <property type="match status" value="1"/>
</dbReference>
<dbReference type="PANTHER" id="PTHR45339">
    <property type="entry name" value="HYBRID SIGNAL TRANSDUCTION HISTIDINE KINASE J"/>
    <property type="match status" value="1"/>
</dbReference>
<feature type="modified residue" description="Phosphohistidine" evidence="12">
    <location>
        <position position="796"/>
    </location>
</feature>
<dbReference type="CDD" id="cd00088">
    <property type="entry name" value="HPT"/>
    <property type="match status" value="1"/>
</dbReference>
<dbReference type="PROSITE" id="PS50109">
    <property type="entry name" value="HIS_KIN"/>
    <property type="match status" value="1"/>
</dbReference>
<evidence type="ECO:0000256" key="11">
    <source>
        <dbReference type="ARBA" id="ARBA00023136"/>
    </source>
</evidence>
<dbReference type="PRINTS" id="PR00344">
    <property type="entry name" value="BCTRLSENSOR"/>
</dbReference>
<feature type="domain" description="Response regulatory" evidence="17">
    <location>
        <begin position="509"/>
        <end position="629"/>
    </location>
</feature>
<evidence type="ECO:0000256" key="6">
    <source>
        <dbReference type="ARBA" id="ARBA00022692"/>
    </source>
</evidence>
<dbReference type="CDD" id="cd00082">
    <property type="entry name" value="HisKA"/>
    <property type="match status" value="1"/>
</dbReference>
<keyword evidence="8 19" id="KW-0067">ATP-binding</keyword>
<dbReference type="SMART" id="SM00387">
    <property type="entry name" value="HATPase_c"/>
    <property type="match status" value="1"/>
</dbReference>
<dbReference type="SMART" id="SM00073">
    <property type="entry name" value="HPT"/>
    <property type="match status" value="1"/>
</dbReference>
<dbReference type="InterPro" id="IPR008207">
    <property type="entry name" value="Sig_transdc_His_kin_Hpt_dom"/>
</dbReference>
<sequence length="858" mass="92599">MTRTRPSAMMLRWLTLGAAAGAALTMSLDALGLDGPWQGVALVLALLALFASIGVFVSARQREREIEDAEIRARRDEAELGELQRELDRHTQLEQQLRQAKQTAEAAMMAKGEFLATMSHEIRTPLNGIVPMLDLLMHAQLAPDHAEMVRTAYTSSQQMLRIVDDILDYSKLEADKLVLESTGFNLRELLETVIQLMERPAQSKGLRLVLNIDPSVRLPVRGDPVRLRQVLGNLVSNAVKFTERGSITINVSRTGETAAQHQLRFEVRDTGIGIAHEAQGRLFQAFSQADTSTTRLYGGTGLGLAISKRIVELMGGRIGVESEPGRGSTFWFEAPLLKVQGDMPATSVSANSGGRLLLLSADPRLRLRLSMLLPNWGLRVSSVETTQEALDRVRTAANQGKPWAYSVVLADLAGIRNTAVALHRNISRSTIYGDLRLVCLYGEDPVPDELQRSVTLLSRQAPDADLRAALTNARPASTTPDSLQREAAATPTTTMVTSNDNATTLRSARVLLVEDNPVNLMVGQRLLGVLGITCDTASNGEAALMQMTASRYDLVLMDCQMPVMDGYTATRRWRESEALAADGRHLPIVAMTANAMAGDRQKCLDAGMDDYLPKPVTRSELERCLHHWWNPQVAAMEREREAAIAMADADMAADAAGASAVEGGELPAQEPEIVMPEIVHAEGGFSATTAAEAPVPAAVAVTEVPAAPRPAAATTATVPTRLPAEPPAASAGIAQPRVAPPPLIDQEVLDELRAMLGGEVDRLIDVFLEDTPRLITALENGAAGVPDYPALRDAAHSLKSSSANLGAMSLSAAAKRIEMGARQQSLERPAVAVALVANEFHRVRQQLRTTQRSEADSL</sequence>
<dbReference type="InterPro" id="IPR004358">
    <property type="entry name" value="Sig_transdc_His_kin-like_C"/>
</dbReference>
<evidence type="ECO:0000256" key="9">
    <source>
        <dbReference type="ARBA" id="ARBA00022989"/>
    </source>
</evidence>
<dbReference type="PROSITE" id="PS50110">
    <property type="entry name" value="RESPONSE_REGULATORY"/>
    <property type="match status" value="1"/>
</dbReference>